<keyword evidence="6" id="KW-0547">Nucleotide-binding</keyword>
<protein>
    <submittedName>
        <fullName evidence="15">RNA dependent RNA polymerase RdRP</fullName>
    </submittedName>
</protein>
<dbReference type="SMART" id="SM00487">
    <property type="entry name" value="DEXDc"/>
    <property type="match status" value="1"/>
</dbReference>
<dbReference type="PANTHER" id="PTHR18934">
    <property type="entry name" value="ATP-DEPENDENT RNA HELICASE"/>
    <property type="match status" value="1"/>
</dbReference>
<keyword evidence="5" id="KW-0548">Nucleotidyltransferase</keyword>
<dbReference type="SUPFAM" id="SSF52540">
    <property type="entry name" value="P-loop containing nucleoside triphosphate hydrolases"/>
    <property type="match status" value="1"/>
</dbReference>
<evidence type="ECO:0000256" key="9">
    <source>
        <dbReference type="ARBA" id="ARBA00022840"/>
    </source>
</evidence>
<dbReference type="InterPro" id="IPR007094">
    <property type="entry name" value="RNA-dir_pol_PSvirus"/>
</dbReference>
<evidence type="ECO:0000256" key="6">
    <source>
        <dbReference type="ARBA" id="ARBA00022741"/>
    </source>
</evidence>
<dbReference type="GO" id="GO:0044423">
    <property type="term" value="C:virion component"/>
    <property type="evidence" value="ECO:0007669"/>
    <property type="project" value="UniProtKB-KW"/>
</dbReference>
<evidence type="ECO:0000313" key="15">
    <source>
        <dbReference type="EMBL" id="UVT84595.1"/>
    </source>
</evidence>
<dbReference type="Gene3D" id="3.40.50.300">
    <property type="entry name" value="P-loop containing nucleotide triphosphate hydrolases"/>
    <property type="match status" value="2"/>
</dbReference>
<dbReference type="InterPro" id="IPR014001">
    <property type="entry name" value="Helicase_ATP-bd"/>
</dbReference>
<keyword evidence="12" id="KW-0812">Transmembrane</keyword>
<feature type="transmembrane region" description="Helical" evidence="12">
    <location>
        <begin position="47"/>
        <end position="69"/>
    </location>
</feature>
<feature type="transmembrane region" description="Helical" evidence="12">
    <location>
        <begin position="187"/>
        <end position="203"/>
    </location>
</feature>
<dbReference type="InterPro" id="IPR001205">
    <property type="entry name" value="RNA-dir_pol_C"/>
</dbReference>
<dbReference type="GO" id="GO:0005524">
    <property type="term" value="F:ATP binding"/>
    <property type="evidence" value="ECO:0007669"/>
    <property type="project" value="UniProtKB-KW"/>
</dbReference>
<dbReference type="SUPFAM" id="SSF56672">
    <property type="entry name" value="DNA/RNA polymerases"/>
    <property type="match status" value="1"/>
</dbReference>
<feature type="transmembrane region" description="Helical" evidence="12">
    <location>
        <begin position="12"/>
        <end position="41"/>
    </location>
</feature>
<dbReference type="InterPro" id="IPR043502">
    <property type="entry name" value="DNA/RNA_pol_sf"/>
</dbReference>
<keyword evidence="10" id="KW-0946">Virion</keyword>
<proteinExistence type="predicted"/>
<dbReference type="GO" id="GO:0016787">
    <property type="term" value="F:hydrolase activity"/>
    <property type="evidence" value="ECO:0007669"/>
    <property type="project" value="UniProtKB-KW"/>
</dbReference>
<keyword evidence="12" id="KW-0472">Membrane</keyword>
<dbReference type="EMBL" id="OK558541">
    <property type="protein sequence ID" value="UVT84595.1"/>
    <property type="molecule type" value="Genomic_RNA"/>
</dbReference>
<dbReference type="GO" id="GO:0003723">
    <property type="term" value="F:RNA binding"/>
    <property type="evidence" value="ECO:0007669"/>
    <property type="project" value="InterPro"/>
</dbReference>
<evidence type="ECO:0000256" key="11">
    <source>
        <dbReference type="ARBA" id="ARBA00022953"/>
    </source>
</evidence>
<dbReference type="GO" id="GO:0003968">
    <property type="term" value="F:RNA-directed RNA polymerase activity"/>
    <property type="evidence" value="ECO:0007669"/>
    <property type="project" value="UniProtKB-KW"/>
</dbReference>
<evidence type="ECO:0000256" key="8">
    <source>
        <dbReference type="ARBA" id="ARBA00022806"/>
    </source>
</evidence>
<sequence length="1543" mass="173934">MFDSYVAIYRVFLTFLLLLSLLVAFVATWLGAGFGTLIIAYILVLPWSWWCVPVFLFGPLGAIALAYYVSGTIAFEANNVRVYGEKYALWNTVQYSPRHPGVPFTRMLIWQGHDKSGEWLSYAISAFNLPAELQDAIGDGIAVFGSVVWSRFILTLEKATSGSQSLVFSCLCILWMFKFPVKHSYKMLSRLYLGISLVFVFLWHVPPEVAFDALWAAIQFLARLSIRYKQGDFSVYLEWMKWRLVYLITTVTGWFVALNSEVAKYHSAQLSGGTSSLMTHFRLFTMQASVFITDLGLPNYVRRRFKPEVTQRGLEASLALMSDLGWPINVNLTEPQVQAGFDTLAFKEWVLCGSDFRTGIHNLKTYVDKDLQLIKSSLIYKRTEDYMTEKNELESTSRYFKKQSYDFPDLDLDDVWFVLRDIFKNSRLTPFNYIINKWEKKYALGSFMTDPDNGKRKYQRKKFISDLGGYGAFKKLWQRTFYYATMFLPVSAVSVKGEALPERKWARDKVRSIIGSPITQYILSTIWNYGPNHRFAWESTPIKVGMPLNGFWMASVWARHSRCQIHTQGDFEAFDSTITGPVMDIIKALRKRGYEHHKDRLRIAELIDINYEQVAEQLLNTTSNGNVYTKGTGLTTGHSSTSMDNSVACVVLYLLAWKDITGLSAKEFLHYNELSCYGDDHMLSFLATKPASWTPRNIRSTMARWGLKNDVEVKHFRDLEFLSKKGRVATAPEISWLKSIGLDSVRFIVWHDKDKLVGKLTAKVRSLQPSYKLSRLLSYLSLTAHHPDVYDGIVNIIKSSKSMMSMMKNNNKSIPSYEKVVRDWYASSPPPSTTAKLDEEVEEGFNSDKLVEYGSTNAMDSIFGALSMLPDLLSPTLFNYGYNKAFQLFMLPRLGWVVDFIAANNNASSMSALSYFMSRTPYRWVEPSLFVPGTGRSDWGAMVVRHWLYLLYFHLRPVRTFGAGFNFVTTRVASLQFILNGKLFNEAYDNRFSLDLIIVAALLSYVDFPSWFTPMRNLTLPDLNLLMELVSHFFLVTVWASVPPNYKEVTPILRKMKEINGHVCVSAPTGTGKSTSFVHHVGNVVGHRFRKIIVIEPRSSLVKGLVAYMNSSYGDNFSGSTTGLKLDKSKKTYYMTPQALFNQVDLLNHNNLFILDEAHINEEWYILSRRVLTKTKMPRIFVSATLPESLLASCASHIEIPLAQIWSVNRMSSRLACSGMPTKEVLNLVVSKAVDVANNLNPGDKALFFLPRQSDCDKAVEMCKKRSRALHSAVGVPEVFDDQVYFSTDITDVGITIPSLTYVWTSSIAQVHNGFRKISAAQIGQRSGRTGRTNNGTFMLVNLDLDYTLPEKTDSLDASVISDMLLSGLPVELAIAFDRSMALNAIGLSNANLDRTQENELLRAASVYYKNFNPVIQGFVAAAESGSEAFGKPVVLHHTGTGNISSSALQPGEDRVQHVRQLALDVVQAGLMHQPIPRDNPSLLSLSAIAGPILRVANLVSCLVNDPGEGKTDALNQKNSVPTGSLSDVFEFGKILKLLNELE</sequence>
<comment type="subcellular location">
    <subcellularLocation>
        <location evidence="2">Host cell</location>
    </subcellularLocation>
    <subcellularLocation>
        <location evidence="1">Virion</location>
    </subcellularLocation>
</comment>
<evidence type="ECO:0000256" key="10">
    <source>
        <dbReference type="ARBA" id="ARBA00022844"/>
    </source>
</evidence>
<dbReference type="GO" id="GO:0006351">
    <property type="term" value="P:DNA-templated transcription"/>
    <property type="evidence" value="ECO:0007669"/>
    <property type="project" value="InterPro"/>
</dbReference>
<evidence type="ECO:0000256" key="5">
    <source>
        <dbReference type="ARBA" id="ARBA00022695"/>
    </source>
</evidence>
<evidence type="ECO:0000259" key="14">
    <source>
        <dbReference type="PROSITE" id="PS51192"/>
    </source>
</evidence>
<evidence type="ECO:0000256" key="2">
    <source>
        <dbReference type="ARBA" id="ARBA00004340"/>
    </source>
</evidence>
<keyword evidence="8" id="KW-0347">Helicase</keyword>
<dbReference type="PROSITE" id="PS51192">
    <property type="entry name" value="HELICASE_ATP_BIND_1"/>
    <property type="match status" value="1"/>
</dbReference>
<dbReference type="Pfam" id="PF00680">
    <property type="entry name" value="RdRP_1"/>
    <property type="match status" value="1"/>
</dbReference>
<name>A0AAE9NXG7_9VIRU</name>
<evidence type="ECO:0000256" key="7">
    <source>
        <dbReference type="ARBA" id="ARBA00022801"/>
    </source>
</evidence>
<feature type="domain" description="Helicase ATP-binding" evidence="14">
    <location>
        <begin position="1054"/>
        <end position="1204"/>
    </location>
</feature>
<dbReference type="Proteomes" id="UP001266382">
    <property type="component" value="Segment"/>
</dbReference>
<dbReference type="GO" id="GO:0004386">
    <property type="term" value="F:helicase activity"/>
    <property type="evidence" value="ECO:0007669"/>
    <property type="project" value="UniProtKB-KW"/>
</dbReference>
<organism evidence="15 16">
    <name type="scientific">Botrytis cinerea fusarivirus 8</name>
    <dbReference type="NCBI Taxonomy" id="2912861"/>
    <lineage>
        <taxon>Viruses</taxon>
        <taxon>Riboviria</taxon>
        <taxon>Orthornavirae</taxon>
        <taxon>Pisuviricota</taxon>
        <taxon>Duplopiviricetes</taxon>
        <taxon>Durnavirales</taxon>
        <taxon>Fusariviridae</taxon>
    </lineage>
</organism>
<evidence type="ECO:0000313" key="16">
    <source>
        <dbReference type="Proteomes" id="UP001266382"/>
    </source>
</evidence>
<keyword evidence="4" id="KW-0808">Transferase</keyword>
<dbReference type="GO" id="GO:0043657">
    <property type="term" value="C:host cell"/>
    <property type="evidence" value="ECO:0007669"/>
    <property type="project" value="UniProtKB-SubCell"/>
</dbReference>
<keyword evidence="7" id="KW-0378">Hydrolase</keyword>
<evidence type="ECO:0000256" key="1">
    <source>
        <dbReference type="ARBA" id="ARBA00004328"/>
    </source>
</evidence>
<reference evidence="15" key="1">
    <citation type="submission" date="2021-10" db="EMBL/GenBank/DDBJ databases">
        <title>Molecular Characterization of Two Novel Fusariviruses Co-Infecting a Single Isolate of Phytopathogenic Fungus Botrytis Cinerea.</title>
        <authorList>
            <person name="Ahmed A."/>
            <person name="Khan H.A."/>
            <person name="Baig D.I."/>
            <person name="Fatma T."/>
            <person name="Jamal A."/>
            <person name="Virk N."/>
            <person name="Bhatti M.F."/>
        </authorList>
    </citation>
    <scope>NUCLEOTIDE SEQUENCE</scope>
    <source>
        <strain evidence="15">BcFV8</strain>
    </source>
</reference>
<accession>A0AAE9NXG7</accession>
<evidence type="ECO:0000256" key="12">
    <source>
        <dbReference type="SAM" id="Phobius"/>
    </source>
</evidence>
<keyword evidence="3" id="KW-0696">RNA-directed RNA polymerase</keyword>
<dbReference type="Gene3D" id="3.30.70.270">
    <property type="match status" value="1"/>
</dbReference>
<keyword evidence="9" id="KW-0067">ATP-binding</keyword>
<dbReference type="PROSITE" id="PS50507">
    <property type="entry name" value="RDRP_SSRNA_POS"/>
    <property type="match status" value="1"/>
</dbReference>
<evidence type="ECO:0000256" key="3">
    <source>
        <dbReference type="ARBA" id="ARBA00022484"/>
    </source>
</evidence>
<keyword evidence="12" id="KW-1133">Transmembrane helix</keyword>
<dbReference type="InterPro" id="IPR043128">
    <property type="entry name" value="Rev_trsase/Diguanyl_cyclase"/>
</dbReference>
<dbReference type="InterPro" id="IPR011545">
    <property type="entry name" value="DEAD/DEAH_box_helicase_dom"/>
</dbReference>
<dbReference type="GO" id="GO:0039694">
    <property type="term" value="P:viral RNA genome replication"/>
    <property type="evidence" value="ECO:0007669"/>
    <property type="project" value="InterPro"/>
</dbReference>
<evidence type="ECO:0000256" key="4">
    <source>
        <dbReference type="ARBA" id="ARBA00022679"/>
    </source>
</evidence>
<dbReference type="PANTHER" id="PTHR18934:SF91">
    <property type="entry name" value="PRE-MRNA-SPLICING FACTOR ATP-DEPENDENT RNA HELICASE PRP16"/>
    <property type="match status" value="1"/>
</dbReference>
<feature type="domain" description="RdRp catalytic" evidence="13">
    <location>
        <begin position="564"/>
        <end position="693"/>
    </location>
</feature>
<dbReference type="Pfam" id="PF00270">
    <property type="entry name" value="DEAD"/>
    <property type="match status" value="1"/>
</dbReference>
<keyword evidence="11" id="KW-0693">Viral RNA replication</keyword>
<evidence type="ECO:0000259" key="13">
    <source>
        <dbReference type="PROSITE" id="PS50507"/>
    </source>
</evidence>
<dbReference type="InterPro" id="IPR027417">
    <property type="entry name" value="P-loop_NTPase"/>
</dbReference>